<dbReference type="Proteomes" id="UP001634393">
    <property type="component" value="Unassembled WGS sequence"/>
</dbReference>
<comment type="caution">
    <text evidence="4">The sequence shown here is derived from an EMBL/GenBank/DDBJ whole genome shotgun (WGS) entry which is preliminary data.</text>
</comment>
<keyword evidence="3" id="KW-0012">Acyltransferase</keyword>
<accession>A0ABD3U9D6</accession>
<name>A0ABD3U9D6_9LAMI</name>
<dbReference type="EMBL" id="JBJXBP010000002">
    <property type="protein sequence ID" value="KAL3846077.1"/>
    <property type="molecule type" value="Genomic_DNA"/>
</dbReference>
<dbReference type="Pfam" id="PF02458">
    <property type="entry name" value="Transferase"/>
    <property type="match status" value="1"/>
</dbReference>
<reference evidence="4 5" key="1">
    <citation type="submission" date="2024-12" db="EMBL/GenBank/DDBJ databases">
        <title>The unique morphological basis and parallel evolutionary history of personate flowers in Penstemon.</title>
        <authorList>
            <person name="Depatie T.H."/>
            <person name="Wessinger C.A."/>
        </authorList>
    </citation>
    <scope>NUCLEOTIDE SEQUENCE [LARGE SCALE GENOMIC DNA]</scope>
    <source>
        <strain evidence="4">WTNN_2</strain>
        <tissue evidence="4">Leaf</tissue>
    </source>
</reference>
<keyword evidence="5" id="KW-1185">Reference proteome</keyword>
<dbReference type="GO" id="GO:0016746">
    <property type="term" value="F:acyltransferase activity"/>
    <property type="evidence" value="ECO:0007669"/>
    <property type="project" value="UniProtKB-KW"/>
</dbReference>
<comment type="similarity">
    <text evidence="1">Belongs to the plant acyltransferase family.</text>
</comment>
<gene>
    <name evidence="4" type="ORF">ACJIZ3_003480</name>
</gene>
<proteinExistence type="inferred from homology"/>
<dbReference type="PANTHER" id="PTHR31623">
    <property type="entry name" value="F21J9.9"/>
    <property type="match status" value="1"/>
</dbReference>
<evidence type="ECO:0000256" key="1">
    <source>
        <dbReference type="ARBA" id="ARBA00009861"/>
    </source>
</evidence>
<dbReference type="AlphaFoldDB" id="A0ABD3U9D6"/>
<sequence length="540" mass="60745">MGGLSSSIFLLRRRLMPSPPRMSKFLLTSMVAKKKSNLNPPNNLCNLPNFFGLFANHNFASFSSSTLSNIGNNETMEKIPQVEIISEENIKPSSPTPDHLRTYEVSFLDQLHSNIYMSFVYFYSNNHQTNLKYSRRQHLKQSLSETLKKFYPLAGKVKDSRHIDCNDDGVYYVEAKIKYQLSDFLKQPDNKSIHQFLPVDPKSLDLLSSKTYVVMIQVTEFDCGGIAIGLHTSHKIIDGYSHATFLAAWAAAARGTTSSNSEEEIIPSFISHSIFPSNSELPENTTWLSLLQSLKHSKRVTKRFLFGSSSIINLKKSADAPTRVTAVTGLIWKCVIAASRPKKDISNNCKKLCILFVIVNLRNKSSPPMPNYLIGNIIWNARITIPQSRSEDDDDHNDSLELDVIVRNIKNTIDEINNDFIEQMKEEEWSLKVVEQLNEMKRFPPGEENILHMTVSSLCNSGLHELDFGWGKPIWSSVGNADADNPILSGSNLMLLIDTRSGKGIEAWVTLPEEVMTVLEKDPELLAFASVNPSPLETDD</sequence>
<evidence type="ECO:0000313" key="5">
    <source>
        <dbReference type="Proteomes" id="UP001634393"/>
    </source>
</evidence>
<protein>
    <submittedName>
        <fullName evidence="4">Uncharacterized protein</fullName>
    </submittedName>
</protein>
<dbReference type="PANTHER" id="PTHR31623:SF17">
    <property type="entry name" value="F21J9.9"/>
    <property type="match status" value="1"/>
</dbReference>
<keyword evidence="2" id="KW-0808">Transferase</keyword>
<dbReference type="Gene3D" id="3.30.559.10">
    <property type="entry name" value="Chloramphenicol acetyltransferase-like domain"/>
    <property type="match status" value="2"/>
</dbReference>
<evidence type="ECO:0000256" key="2">
    <source>
        <dbReference type="ARBA" id="ARBA00022679"/>
    </source>
</evidence>
<dbReference type="InterPro" id="IPR023213">
    <property type="entry name" value="CAT-like_dom_sf"/>
</dbReference>
<evidence type="ECO:0000256" key="3">
    <source>
        <dbReference type="ARBA" id="ARBA00023315"/>
    </source>
</evidence>
<evidence type="ECO:0000313" key="4">
    <source>
        <dbReference type="EMBL" id="KAL3846077.1"/>
    </source>
</evidence>
<organism evidence="4 5">
    <name type="scientific">Penstemon smallii</name>
    <dbReference type="NCBI Taxonomy" id="265156"/>
    <lineage>
        <taxon>Eukaryota</taxon>
        <taxon>Viridiplantae</taxon>
        <taxon>Streptophyta</taxon>
        <taxon>Embryophyta</taxon>
        <taxon>Tracheophyta</taxon>
        <taxon>Spermatophyta</taxon>
        <taxon>Magnoliopsida</taxon>
        <taxon>eudicotyledons</taxon>
        <taxon>Gunneridae</taxon>
        <taxon>Pentapetalae</taxon>
        <taxon>asterids</taxon>
        <taxon>lamiids</taxon>
        <taxon>Lamiales</taxon>
        <taxon>Plantaginaceae</taxon>
        <taxon>Cheloneae</taxon>
        <taxon>Penstemon</taxon>
    </lineage>
</organism>